<dbReference type="PANTHER" id="PTHR42910:SF1">
    <property type="entry name" value="MAJOR FACILITATOR SUPERFAMILY (MFS) PROFILE DOMAIN-CONTAINING PROTEIN"/>
    <property type="match status" value="1"/>
</dbReference>
<dbReference type="EMBL" id="CP006988">
    <property type="protein sequence ID" value="AIC29784.1"/>
    <property type="molecule type" value="Genomic_DNA"/>
</dbReference>
<feature type="transmembrane region" description="Helical" evidence="4">
    <location>
        <begin position="214"/>
        <end position="239"/>
    </location>
</feature>
<dbReference type="InterPro" id="IPR020846">
    <property type="entry name" value="MFS_dom"/>
</dbReference>
<dbReference type="CDD" id="cd17324">
    <property type="entry name" value="MFS_NepI_like"/>
    <property type="match status" value="1"/>
</dbReference>
<feature type="transmembrane region" description="Helical" evidence="4">
    <location>
        <begin position="309"/>
        <end position="329"/>
    </location>
</feature>
<name>A0A060I7Q9_RHIET</name>
<dbReference type="PANTHER" id="PTHR42910">
    <property type="entry name" value="TRANSPORTER SCO4007-RELATED"/>
    <property type="match status" value="1"/>
</dbReference>
<dbReference type="OrthoDB" id="9815356at2"/>
<feature type="transmembrane region" description="Helical" evidence="4">
    <location>
        <begin position="370"/>
        <end position="392"/>
    </location>
</feature>
<dbReference type="KEGG" id="rei:IE4771_PB00049"/>
<evidence type="ECO:0000313" key="6">
    <source>
        <dbReference type="EMBL" id="AIC29784.1"/>
    </source>
</evidence>
<feature type="transmembrane region" description="Helical" evidence="4">
    <location>
        <begin position="109"/>
        <end position="131"/>
    </location>
</feature>
<keyword evidence="3 4" id="KW-0472">Membrane</keyword>
<feature type="transmembrane region" description="Helical" evidence="4">
    <location>
        <begin position="251"/>
        <end position="271"/>
    </location>
</feature>
<dbReference type="SUPFAM" id="SSF103473">
    <property type="entry name" value="MFS general substrate transporter"/>
    <property type="match status" value="1"/>
</dbReference>
<dbReference type="InterPro" id="IPR011701">
    <property type="entry name" value="MFS"/>
</dbReference>
<keyword evidence="2 4" id="KW-1133">Transmembrane helix</keyword>
<reference evidence="6 7" key="1">
    <citation type="submission" date="2013-12" db="EMBL/GenBank/DDBJ databases">
        <title>Complete genome sequence of Rhizobium etli bv. mimosae IE4771.</title>
        <authorList>
            <person name="Bustos P."/>
            <person name="Santamaria R.I."/>
            <person name="Lozano L."/>
            <person name="Ormeno-Orrillo E."/>
            <person name="Rogel M.A."/>
            <person name="Romero D."/>
            <person name="Cevallos M.A."/>
            <person name="Martinez-Romero E."/>
            <person name="Gonzalez V."/>
        </authorList>
    </citation>
    <scope>NUCLEOTIDE SEQUENCE [LARGE SCALE GENOMIC DNA]</scope>
    <source>
        <strain evidence="6 7">IE4771</strain>
        <plasmid evidence="7">Plasmid pRetIE4771b</plasmid>
    </source>
</reference>
<sequence>MQLSDANTKNRQGDGLTSRLAVLFAVAGGIAVGNLYWAHPLLTEIATKLRISTGTVGLIVTVTQIGYAVGVLLIVPLGDMLPRRSLIPGVMACSALALLGGALSPNFFVLAASLAAVGITTVAGQLLTPLAGDLATPEERGKIVGTIVSGLLAGILLSRTVSGFLSDAFGWRFVYGVAALCTLLMAAVLWFVIPAERPRPRVAYRKLILSVFQIVGRYLIVQVTLLVGALAFSVFTLFWTGLTFLLSAPPYSYTVSQIGIVGIVGLAGALAARRVGRFHDRGWSVAVTGLALCLATASLLIAMVGAGSIFLVLVAVLLLDVAIQAVNVLNQSRMLSVDPLSRSRLNTAFVACNFIGGALGSALSGPLWSWGGWTALMLCGVSLTLLALAIWFGGRQILEPRV</sequence>
<evidence type="ECO:0000256" key="1">
    <source>
        <dbReference type="ARBA" id="ARBA00022692"/>
    </source>
</evidence>
<feature type="transmembrane region" description="Helical" evidence="4">
    <location>
        <begin position="143"/>
        <end position="161"/>
    </location>
</feature>
<organism evidence="6 7">
    <name type="scientific">Rhizobium etli bv. mimosae str. IE4771</name>
    <dbReference type="NCBI Taxonomy" id="1432050"/>
    <lineage>
        <taxon>Bacteria</taxon>
        <taxon>Pseudomonadati</taxon>
        <taxon>Pseudomonadota</taxon>
        <taxon>Alphaproteobacteria</taxon>
        <taxon>Hyphomicrobiales</taxon>
        <taxon>Rhizobiaceae</taxon>
        <taxon>Rhizobium/Agrobacterium group</taxon>
        <taxon>Rhizobium</taxon>
    </lineage>
</organism>
<dbReference type="PROSITE" id="PS50850">
    <property type="entry name" value="MFS"/>
    <property type="match status" value="1"/>
</dbReference>
<feature type="domain" description="Major facilitator superfamily (MFS) profile" evidence="5">
    <location>
        <begin position="17"/>
        <end position="398"/>
    </location>
</feature>
<dbReference type="InterPro" id="IPR036259">
    <property type="entry name" value="MFS_trans_sf"/>
</dbReference>
<dbReference type="AlphaFoldDB" id="A0A060I7Q9"/>
<evidence type="ECO:0000256" key="2">
    <source>
        <dbReference type="ARBA" id="ARBA00022989"/>
    </source>
</evidence>
<evidence type="ECO:0000313" key="7">
    <source>
        <dbReference type="Proteomes" id="UP000027180"/>
    </source>
</evidence>
<gene>
    <name evidence="6" type="ORF">IE4771_PB00049</name>
</gene>
<feature type="transmembrane region" description="Helical" evidence="4">
    <location>
        <begin position="20"/>
        <end position="39"/>
    </location>
</feature>
<evidence type="ECO:0000259" key="5">
    <source>
        <dbReference type="PROSITE" id="PS50850"/>
    </source>
</evidence>
<proteinExistence type="predicted"/>
<feature type="transmembrane region" description="Helical" evidence="4">
    <location>
        <begin position="86"/>
        <end position="103"/>
    </location>
</feature>
<keyword evidence="6" id="KW-0614">Plasmid</keyword>
<evidence type="ECO:0000256" key="4">
    <source>
        <dbReference type="SAM" id="Phobius"/>
    </source>
</evidence>
<dbReference type="HOGENOM" id="CLU_001265_23_0_5"/>
<feature type="transmembrane region" description="Helical" evidence="4">
    <location>
        <begin position="345"/>
        <end position="364"/>
    </location>
</feature>
<accession>A0A060I7Q9</accession>
<dbReference type="GO" id="GO:0022857">
    <property type="term" value="F:transmembrane transporter activity"/>
    <property type="evidence" value="ECO:0007669"/>
    <property type="project" value="InterPro"/>
</dbReference>
<feature type="transmembrane region" description="Helical" evidence="4">
    <location>
        <begin position="173"/>
        <end position="193"/>
    </location>
</feature>
<feature type="transmembrane region" description="Helical" evidence="4">
    <location>
        <begin position="283"/>
        <end position="303"/>
    </location>
</feature>
<protein>
    <submittedName>
        <fullName evidence="6">Major facilitator superfamily protein</fullName>
    </submittedName>
</protein>
<geneLocation type="plasmid" evidence="6 7">
    <name>pRetIE4771b</name>
</geneLocation>
<feature type="transmembrane region" description="Helical" evidence="4">
    <location>
        <begin position="51"/>
        <end position="74"/>
    </location>
</feature>
<keyword evidence="1 4" id="KW-0812">Transmembrane</keyword>
<dbReference type="Pfam" id="PF07690">
    <property type="entry name" value="MFS_1"/>
    <property type="match status" value="1"/>
</dbReference>
<dbReference type="Gene3D" id="1.20.1250.20">
    <property type="entry name" value="MFS general substrate transporter like domains"/>
    <property type="match status" value="1"/>
</dbReference>
<dbReference type="Proteomes" id="UP000027180">
    <property type="component" value="Plasmid pRetIE4771b"/>
</dbReference>
<evidence type="ECO:0000256" key="3">
    <source>
        <dbReference type="ARBA" id="ARBA00023136"/>
    </source>
</evidence>